<dbReference type="PANTHER" id="PTHR46118">
    <property type="entry name" value="PROTEIN ABHD11"/>
    <property type="match status" value="1"/>
</dbReference>
<evidence type="ECO:0000313" key="6">
    <source>
        <dbReference type="Proteomes" id="UP001165122"/>
    </source>
</evidence>
<gene>
    <name evidence="5" type="ORF">TrLO_g2903</name>
</gene>
<dbReference type="Pfam" id="PF00561">
    <property type="entry name" value="Abhydrolase_1"/>
    <property type="match status" value="1"/>
</dbReference>
<dbReference type="OrthoDB" id="194865at2759"/>
<dbReference type="PANTHER" id="PTHR46118:SF4">
    <property type="entry name" value="PROTEIN ABHD11"/>
    <property type="match status" value="1"/>
</dbReference>
<comment type="similarity">
    <text evidence="1">Belongs to the AB hydrolase superfamily.</text>
</comment>
<keyword evidence="6" id="KW-1185">Reference proteome</keyword>
<protein>
    <recommendedName>
        <fullName evidence="4">AB hydrolase-1 domain-containing protein</fullName>
    </recommendedName>
</protein>
<evidence type="ECO:0000313" key="5">
    <source>
        <dbReference type="EMBL" id="GMH69402.1"/>
    </source>
</evidence>
<feature type="chain" id="PRO_5040737539" description="AB hydrolase-1 domain-containing protein" evidence="3">
    <location>
        <begin position="17"/>
        <end position="305"/>
    </location>
</feature>
<evidence type="ECO:0000256" key="3">
    <source>
        <dbReference type="SAM" id="SignalP"/>
    </source>
</evidence>
<keyword evidence="2" id="KW-0378">Hydrolase</keyword>
<dbReference type="InterPro" id="IPR000073">
    <property type="entry name" value="AB_hydrolase_1"/>
</dbReference>
<evidence type="ECO:0000256" key="1">
    <source>
        <dbReference type="ARBA" id="ARBA00008645"/>
    </source>
</evidence>
<dbReference type="GO" id="GO:0052689">
    <property type="term" value="F:carboxylic ester hydrolase activity"/>
    <property type="evidence" value="ECO:0007669"/>
    <property type="project" value="TreeGrafter"/>
</dbReference>
<feature type="signal peptide" evidence="3">
    <location>
        <begin position="1"/>
        <end position="16"/>
    </location>
</feature>
<dbReference type="Gene3D" id="3.40.50.1820">
    <property type="entry name" value="alpha/beta hydrolase"/>
    <property type="match status" value="1"/>
</dbReference>
<dbReference type="InterPro" id="IPR029058">
    <property type="entry name" value="AB_hydrolase_fold"/>
</dbReference>
<organism evidence="5 6">
    <name type="scientific">Triparma laevis f. longispina</name>
    <dbReference type="NCBI Taxonomy" id="1714387"/>
    <lineage>
        <taxon>Eukaryota</taxon>
        <taxon>Sar</taxon>
        <taxon>Stramenopiles</taxon>
        <taxon>Ochrophyta</taxon>
        <taxon>Bolidophyceae</taxon>
        <taxon>Parmales</taxon>
        <taxon>Triparmaceae</taxon>
        <taxon>Triparma</taxon>
    </lineage>
</organism>
<name>A0A9W7ABV9_9STRA</name>
<comment type="caution">
    <text evidence="5">The sequence shown here is derived from an EMBL/GenBank/DDBJ whole genome shotgun (WGS) entry which is preliminary data.</text>
</comment>
<dbReference type="Proteomes" id="UP001165122">
    <property type="component" value="Unassembled WGS sequence"/>
</dbReference>
<dbReference type="EMBL" id="BRXW01000607">
    <property type="protein sequence ID" value="GMH69402.1"/>
    <property type="molecule type" value="Genomic_DNA"/>
</dbReference>
<evidence type="ECO:0000256" key="2">
    <source>
        <dbReference type="ARBA" id="ARBA00022801"/>
    </source>
</evidence>
<dbReference type="SUPFAM" id="SSF53474">
    <property type="entry name" value="alpha/beta-Hydrolases"/>
    <property type="match status" value="1"/>
</dbReference>
<dbReference type="AlphaFoldDB" id="A0A9W7ABV9"/>
<reference evidence="6" key="1">
    <citation type="journal article" date="2023" name="Commun. Biol.">
        <title>Genome analysis of Parmales, the sister group of diatoms, reveals the evolutionary specialization of diatoms from phago-mixotrophs to photoautotrophs.</title>
        <authorList>
            <person name="Ban H."/>
            <person name="Sato S."/>
            <person name="Yoshikawa S."/>
            <person name="Yamada K."/>
            <person name="Nakamura Y."/>
            <person name="Ichinomiya M."/>
            <person name="Sato N."/>
            <person name="Blanc-Mathieu R."/>
            <person name="Endo H."/>
            <person name="Kuwata A."/>
            <person name="Ogata H."/>
        </authorList>
    </citation>
    <scope>NUCLEOTIDE SEQUENCE [LARGE SCALE GENOMIC DNA]</scope>
    <source>
        <strain evidence="6">NIES 3700</strain>
    </source>
</reference>
<proteinExistence type="inferred from homology"/>
<accession>A0A9W7ABV9</accession>
<sequence length="305" mass="33290">MMSFLLALSLILPVLSFTPPTSSPPLTYTSYGTSTSNPPIIMLHGLLGNSKNFASIAPLLSTSHSRLVISLDLPDHGSESNWGEEEEEVITYPLMSKCVVDFLDWAGIETCTVIGHSMGGKVAMAMATDPVYQGRLEGLVVIDIAPVTYEAGDGTDWSTIETIISTCTSLPLSTLPTKKSADDYLSKNIPSPSLRSFILTNLSSSKTGDRSDDRSSSSLTWKIPILKIKNSLKTLASFPPPTTPYPGDAYFITGGNSKYVRLIYKKNIEECFERYMITTIRGSGHWCHAESPADVVDLVGRYFDR</sequence>
<feature type="domain" description="AB hydrolase-1" evidence="4">
    <location>
        <begin position="38"/>
        <end position="291"/>
    </location>
</feature>
<evidence type="ECO:0000259" key="4">
    <source>
        <dbReference type="Pfam" id="PF00561"/>
    </source>
</evidence>
<keyword evidence="3" id="KW-0732">Signal</keyword>